<dbReference type="InterPro" id="IPR038287">
    <property type="entry name" value="Cse2_sf"/>
</dbReference>
<organism evidence="1">
    <name type="scientific">Geoalkalibacter subterraneus</name>
    <dbReference type="NCBI Taxonomy" id="483547"/>
    <lineage>
        <taxon>Bacteria</taxon>
        <taxon>Pseudomonadati</taxon>
        <taxon>Thermodesulfobacteriota</taxon>
        <taxon>Desulfuromonadia</taxon>
        <taxon>Desulfuromonadales</taxon>
        <taxon>Geoalkalibacteraceae</taxon>
        <taxon>Geoalkalibacter</taxon>
    </lineage>
</organism>
<dbReference type="InterPro" id="IPR013382">
    <property type="entry name" value="CRISPR-assoc_prot_Cse2"/>
</dbReference>
<name>A0A831LSW1_9BACT</name>
<dbReference type="CDD" id="cd09731">
    <property type="entry name" value="Cse2_I-E"/>
    <property type="match status" value="1"/>
</dbReference>
<sequence>MSATYLRFEDDSPEMQVITAWWQDLDDNRGDRAELRRCSTLAEVVFTPAYHRLRLALLKFGPVKADSLALVAGLAARVKNNVPGNTLAEQMATGKADGSARVSGLRFRRLLKVKGQEELFPAMTRVLALLGGAVNLQSLAGSAYYWNDKTRKKWAFEYYSQSPSEQ</sequence>
<dbReference type="NCBIfam" id="TIGR02548">
    <property type="entry name" value="casB_cse2"/>
    <property type="match status" value="1"/>
</dbReference>
<gene>
    <name evidence="1" type="primary">casB</name>
    <name evidence="1" type="ORF">ENN94_05825</name>
</gene>
<proteinExistence type="predicted"/>
<evidence type="ECO:0000313" key="1">
    <source>
        <dbReference type="EMBL" id="HDR47205.1"/>
    </source>
</evidence>
<dbReference type="Pfam" id="PF09485">
    <property type="entry name" value="CRISPR_Cse2"/>
    <property type="match status" value="1"/>
</dbReference>
<dbReference type="Gene3D" id="1.10.520.40">
    <property type="entry name" value="CRISPR-associated protein Cse2"/>
    <property type="match status" value="1"/>
</dbReference>
<dbReference type="Proteomes" id="UP000886162">
    <property type="component" value="Unassembled WGS sequence"/>
</dbReference>
<protein>
    <submittedName>
        <fullName evidence="1">Type I-E CRISPR-associated protein Cse2/CasB</fullName>
    </submittedName>
</protein>
<dbReference type="AlphaFoldDB" id="A0A831LSW1"/>
<accession>A0A831LSW1</accession>
<dbReference type="EMBL" id="DSDO01000399">
    <property type="protein sequence ID" value="HDR47205.1"/>
    <property type="molecule type" value="Genomic_DNA"/>
</dbReference>
<reference evidence="1" key="1">
    <citation type="journal article" date="2020" name="mSystems">
        <title>Genome- and Community-Level Interaction Insights into Carbon Utilization and Element Cycling Functions of Hydrothermarchaeota in Hydrothermal Sediment.</title>
        <authorList>
            <person name="Zhou Z."/>
            <person name="Liu Y."/>
            <person name="Xu W."/>
            <person name="Pan J."/>
            <person name="Luo Z.H."/>
            <person name="Li M."/>
        </authorList>
    </citation>
    <scope>NUCLEOTIDE SEQUENCE [LARGE SCALE GENOMIC DNA]</scope>
    <source>
        <strain evidence="1">SpSt-1220</strain>
    </source>
</reference>
<comment type="caution">
    <text evidence="1">The sequence shown here is derived from an EMBL/GenBank/DDBJ whole genome shotgun (WGS) entry which is preliminary data.</text>
</comment>